<dbReference type="STRING" id="867903.ThesuDRAFT_02236"/>
<feature type="compositionally biased region" description="Low complexity" evidence="1">
    <location>
        <begin position="13"/>
        <end position="29"/>
    </location>
</feature>
<feature type="region of interest" description="Disordered" evidence="1">
    <location>
        <begin position="1"/>
        <end position="70"/>
    </location>
</feature>
<dbReference type="EMBL" id="AENY02000003">
    <property type="protein sequence ID" value="EKP94498.1"/>
    <property type="molecule type" value="Genomic_DNA"/>
</dbReference>
<proteinExistence type="predicted"/>
<accession>K6Q0B4</accession>
<sequence length="489" mass="52233">MPAVRGLAPGTVPGRTRPRGAAPRGGRAAFIPSLPLSPGTRGRPTTGHVNSVDTCTGTPQDTPQAGAGGRTPALGPVGRFAGEAALLAVYVGAVLPVVDRLLQRWQERASRIPDPELRRQALASLRAKRFHCQGGAVFAAAVPADRRPLLLEAVVALQTISDYLDNLCDRSDSLDPADYRELHQAMLDAVAVPGRSLPAGPRESRRGEDGMPLPGEPLPGGPPPARTLPGGPDGPGPRAVPEAPPRWAGPARDGGSYYRLHPHRDDGGYLESLVAACQQALARFPGYPQVAGTVRRLVSLYSDLQVNKHGDREGRLARLQSWYRREAGPWQGRLAWWEFAAACGSTLGVFALFREALLAAEPSPARIRALAGAYFPWIGGLHILLDYLIDQAEDRAGGDLNLVRPYGDPQRAAAGLAAFARQAARQAERLPEAALHRLVVDGLLGLYLTDPKVASQGLEPVARQLVAAGGPGARLCRAASRFVRRWRRL</sequence>
<organism evidence="2 3">
    <name type="scientific">Thermaerobacter subterraneus DSM 13965</name>
    <dbReference type="NCBI Taxonomy" id="867903"/>
    <lineage>
        <taxon>Bacteria</taxon>
        <taxon>Bacillati</taxon>
        <taxon>Bacillota</taxon>
        <taxon>Clostridia</taxon>
        <taxon>Eubacteriales</taxon>
        <taxon>Clostridiales Family XVII. Incertae Sedis</taxon>
        <taxon>Thermaerobacter</taxon>
    </lineage>
</organism>
<protein>
    <recommendedName>
        <fullName evidence="4">Tetraprenyl-beta-curcumene synthase</fullName>
    </recommendedName>
</protein>
<feature type="compositionally biased region" description="Polar residues" evidence="1">
    <location>
        <begin position="47"/>
        <end position="63"/>
    </location>
</feature>
<gene>
    <name evidence="2" type="ORF">ThesuDRAFT_02236</name>
</gene>
<dbReference type="eggNOG" id="ENOG502Z812">
    <property type="taxonomic scope" value="Bacteria"/>
</dbReference>
<evidence type="ECO:0008006" key="4">
    <source>
        <dbReference type="Google" id="ProtNLM"/>
    </source>
</evidence>
<evidence type="ECO:0000313" key="3">
    <source>
        <dbReference type="Proteomes" id="UP000005710"/>
    </source>
</evidence>
<evidence type="ECO:0000256" key="1">
    <source>
        <dbReference type="SAM" id="MobiDB-lite"/>
    </source>
</evidence>
<feature type="region of interest" description="Disordered" evidence="1">
    <location>
        <begin position="193"/>
        <end position="252"/>
    </location>
</feature>
<evidence type="ECO:0000313" key="2">
    <source>
        <dbReference type="EMBL" id="EKP94498.1"/>
    </source>
</evidence>
<feature type="compositionally biased region" description="Pro residues" evidence="1">
    <location>
        <begin position="214"/>
        <end position="226"/>
    </location>
</feature>
<dbReference type="HOGENOM" id="CLU_042799_0_0_9"/>
<comment type="caution">
    <text evidence="2">The sequence shown here is derived from an EMBL/GenBank/DDBJ whole genome shotgun (WGS) entry which is preliminary data.</text>
</comment>
<dbReference type="AlphaFoldDB" id="K6Q0B4"/>
<dbReference type="Proteomes" id="UP000005710">
    <property type="component" value="Unassembled WGS sequence"/>
</dbReference>
<reference evidence="2" key="2">
    <citation type="submission" date="2012-10" db="EMBL/GenBank/DDBJ databases">
        <title>Improved high-quality draft of Thermaerobacter subterraneus C21, DSM 13965.</title>
        <authorList>
            <consortium name="DOE Joint Genome Institute"/>
            <person name="Eisen J."/>
            <person name="Huntemann M."/>
            <person name="Wei C.-L."/>
            <person name="Han J."/>
            <person name="Detter J.C."/>
            <person name="Han C."/>
            <person name="Tapia R."/>
            <person name="Chen A."/>
            <person name="Kyrpides N."/>
            <person name="Mavromatis K."/>
            <person name="Markowitz V."/>
            <person name="Szeto E."/>
            <person name="Ivanova N."/>
            <person name="Mikhailova N."/>
            <person name="Ovchinnikova G."/>
            <person name="Pagani I."/>
            <person name="Pati A."/>
            <person name="Goodwin L."/>
            <person name="Nordberg H.P."/>
            <person name="Cantor M.N."/>
            <person name="Hua S.X."/>
            <person name="Woyke T."/>
            <person name="Eisen J."/>
            <person name="Klenk H.-P."/>
        </authorList>
    </citation>
    <scope>NUCLEOTIDE SEQUENCE [LARGE SCALE GENOMIC DNA]</scope>
    <source>
        <strain evidence="2">DSM 13965</strain>
    </source>
</reference>
<reference evidence="2" key="1">
    <citation type="submission" date="2010-10" db="EMBL/GenBank/DDBJ databases">
        <authorList>
            <consortium name="US DOE Joint Genome Institute (JGI-PGF)"/>
            <person name="Lucas S."/>
            <person name="Copeland A."/>
            <person name="Lapidus A."/>
            <person name="Bruce D."/>
            <person name="Goodwin L."/>
            <person name="Pitluck S."/>
            <person name="Kyrpides N."/>
            <person name="Mavromatis K."/>
            <person name="Detter J.C."/>
            <person name="Han C."/>
            <person name="Land M."/>
            <person name="Hauser L."/>
            <person name="Markowitz V."/>
            <person name="Cheng J.-F."/>
            <person name="Hugenholtz P."/>
            <person name="Woyke T."/>
            <person name="Wu D."/>
            <person name="Pukall R."/>
            <person name="Wahrenburg C."/>
            <person name="Brambilla E."/>
            <person name="Klenk H.-P."/>
            <person name="Eisen J.A."/>
        </authorList>
    </citation>
    <scope>NUCLEOTIDE SEQUENCE [LARGE SCALE GENOMIC DNA]</scope>
    <source>
        <strain evidence="2">DSM 13965</strain>
    </source>
</reference>
<dbReference type="Pfam" id="PF10776">
    <property type="entry name" value="DUF2600"/>
    <property type="match status" value="2"/>
</dbReference>
<dbReference type="InterPro" id="IPR019712">
    <property type="entry name" value="YtpB-like"/>
</dbReference>
<keyword evidence="3" id="KW-1185">Reference proteome</keyword>
<dbReference type="OrthoDB" id="2371262at2"/>
<name>K6Q0B4_9FIRM</name>